<dbReference type="AlphaFoldDB" id="A0A918CAV8"/>
<reference evidence="2" key="1">
    <citation type="journal article" date="2014" name="Int. J. Syst. Evol. Microbiol.">
        <title>Complete genome sequence of Corynebacterium casei LMG S-19264T (=DSM 44701T), isolated from a smear-ripened cheese.</title>
        <authorList>
            <consortium name="US DOE Joint Genome Institute (JGI-PGF)"/>
            <person name="Walter F."/>
            <person name="Albersmeier A."/>
            <person name="Kalinowski J."/>
            <person name="Ruckert C."/>
        </authorList>
    </citation>
    <scope>NUCLEOTIDE SEQUENCE</scope>
    <source>
        <strain evidence="2">JCM 31311</strain>
    </source>
</reference>
<dbReference type="Proteomes" id="UP000603865">
    <property type="component" value="Unassembled WGS sequence"/>
</dbReference>
<accession>A0A918CAV8</accession>
<keyword evidence="3" id="KW-1185">Reference proteome</keyword>
<organism evidence="2 3">
    <name type="scientific">Deinococcus ruber</name>
    <dbReference type="NCBI Taxonomy" id="1848197"/>
    <lineage>
        <taxon>Bacteria</taxon>
        <taxon>Thermotogati</taxon>
        <taxon>Deinococcota</taxon>
        <taxon>Deinococci</taxon>
        <taxon>Deinococcales</taxon>
        <taxon>Deinococcaceae</taxon>
        <taxon>Deinococcus</taxon>
    </lineage>
</organism>
<evidence type="ECO:0000313" key="3">
    <source>
        <dbReference type="Proteomes" id="UP000603865"/>
    </source>
</evidence>
<reference evidence="2" key="2">
    <citation type="submission" date="2020-09" db="EMBL/GenBank/DDBJ databases">
        <authorList>
            <person name="Sun Q."/>
            <person name="Ohkuma M."/>
        </authorList>
    </citation>
    <scope>NUCLEOTIDE SEQUENCE</scope>
    <source>
        <strain evidence="2">JCM 31311</strain>
    </source>
</reference>
<evidence type="ECO:0000313" key="2">
    <source>
        <dbReference type="EMBL" id="GGR13388.1"/>
    </source>
</evidence>
<feature type="domain" description="Tc1-like transposase DDE" evidence="1">
    <location>
        <begin position="11"/>
        <end position="105"/>
    </location>
</feature>
<proteinExistence type="predicted"/>
<gene>
    <name evidence="2" type="ORF">GCM10008957_27930</name>
</gene>
<name>A0A918CAV8_9DEIO</name>
<dbReference type="Pfam" id="PF13358">
    <property type="entry name" value="DDE_3"/>
    <property type="match status" value="1"/>
</dbReference>
<dbReference type="EMBL" id="BMQL01000015">
    <property type="protein sequence ID" value="GGR13388.1"/>
    <property type="molecule type" value="Genomic_DNA"/>
</dbReference>
<sequence length="117" mass="13291">MPLEVTNNNGMWVTDRRTSVDYGQALERLVAAYPHAEKIVVVQDHLSTQSKAALYQAFSPQKAHFLAQRFEVHFTPKHGSWLNIQGLEWSALARQALKERVGNKAALVKAVDHWLTR</sequence>
<evidence type="ECO:0000259" key="1">
    <source>
        <dbReference type="Pfam" id="PF13358"/>
    </source>
</evidence>
<protein>
    <recommendedName>
        <fullName evidence="1">Tc1-like transposase DDE domain-containing protein</fullName>
    </recommendedName>
</protein>
<comment type="caution">
    <text evidence="2">The sequence shown here is derived from an EMBL/GenBank/DDBJ whole genome shotgun (WGS) entry which is preliminary data.</text>
</comment>
<dbReference type="InterPro" id="IPR038717">
    <property type="entry name" value="Tc1-like_DDE_dom"/>
</dbReference>